<dbReference type="EMBL" id="PGGK01000006">
    <property type="protein sequence ID" value="TGC09154.1"/>
    <property type="molecule type" value="Genomic_DNA"/>
</dbReference>
<protein>
    <submittedName>
        <fullName evidence="5">Transcriptional regulator</fullName>
    </submittedName>
</protein>
<dbReference type="Gene3D" id="1.10.10.10">
    <property type="entry name" value="Winged helix-like DNA-binding domain superfamily/Winged helix DNA-binding domain"/>
    <property type="match status" value="1"/>
</dbReference>
<dbReference type="AlphaFoldDB" id="A0A4E0QZG0"/>
<dbReference type="RefSeq" id="WP_135389649.1">
    <property type="nucleotide sequence ID" value="NZ_PGGK01000006.1"/>
</dbReference>
<comment type="caution">
    <text evidence="5">The sequence shown here is derived from an EMBL/GenBank/DDBJ whole genome shotgun (WGS) entry which is preliminary data.</text>
</comment>
<dbReference type="Pfam" id="PF01638">
    <property type="entry name" value="HxlR"/>
    <property type="match status" value="1"/>
</dbReference>
<accession>A0A4E0QZG0</accession>
<feature type="domain" description="HTH hxlR-type" evidence="4">
    <location>
        <begin position="17"/>
        <end position="115"/>
    </location>
</feature>
<gene>
    <name evidence="5" type="ORF">CUN85_07230</name>
</gene>
<dbReference type="PANTHER" id="PTHR33204:SF29">
    <property type="entry name" value="TRANSCRIPTIONAL REGULATOR"/>
    <property type="match status" value="1"/>
</dbReference>
<keyword evidence="3" id="KW-0804">Transcription</keyword>
<sequence length="121" mass="14112">MFTQNEITDTDNCNYICPVEATLDVIGGKWKPLILWQLKDEILRFNSLQQTLPGISPKMLTKQLRELEKDGIVKREMYPEIPPRVEYSLTDFGRTIIPVLEALAQWGFGYMDSVRIEYEEQ</sequence>
<evidence type="ECO:0000259" key="4">
    <source>
        <dbReference type="PROSITE" id="PS51118"/>
    </source>
</evidence>
<dbReference type="PANTHER" id="PTHR33204">
    <property type="entry name" value="TRANSCRIPTIONAL REGULATOR, MARR FAMILY"/>
    <property type="match status" value="1"/>
</dbReference>
<evidence type="ECO:0000313" key="6">
    <source>
        <dbReference type="Proteomes" id="UP000297295"/>
    </source>
</evidence>
<keyword evidence="2" id="KW-0238">DNA-binding</keyword>
<dbReference type="GO" id="GO:0003677">
    <property type="term" value="F:DNA binding"/>
    <property type="evidence" value="ECO:0007669"/>
    <property type="project" value="UniProtKB-KW"/>
</dbReference>
<evidence type="ECO:0000256" key="1">
    <source>
        <dbReference type="ARBA" id="ARBA00023015"/>
    </source>
</evidence>
<evidence type="ECO:0000313" key="5">
    <source>
        <dbReference type="EMBL" id="TGC09154.1"/>
    </source>
</evidence>
<evidence type="ECO:0000256" key="2">
    <source>
        <dbReference type="ARBA" id="ARBA00023125"/>
    </source>
</evidence>
<dbReference type="Proteomes" id="UP000297295">
    <property type="component" value="Unassembled WGS sequence"/>
</dbReference>
<dbReference type="PROSITE" id="PS51118">
    <property type="entry name" value="HTH_HXLR"/>
    <property type="match status" value="1"/>
</dbReference>
<dbReference type="CDD" id="cd00090">
    <property type="entry name" value="HTH_ARSR"/>
    <property type="match status" value="1"/>
</dbReference>
<dbReference type="InterPro" id="IPR002577">
    <property type="entry name" value="HTH_HxlR"/>
</dbReference>
<name>A0A4E0QZG0_9EURY</name>
<evidence type="ECO:0000256" key="3">
    <source>
        <dbReference type="ARBA" id="ARBA00023163"/>
    </source>
</evidence>
<dbReference type="InterPro" id="IPR036390">
    <property type="entry name" value="WH_DNA-bd_sf"/>
</dbReference>
<reference evidence="5 6" key="1">
    <citation type="submission" date="2017-11" db="EMBL/GenBank/DDBJ databases">
        <title>Isolation and Characterization of Methanogenic Archaea from Saline Meromictic Lake at Siberia.</title>
        <authorList>
            <person name="Shen Y."/>
            <person name="Huang H.-H."/>
            <person name="Lai M.-C."/>
            <person name="Chen S.-C."/>
        </authorList>
    </citation>
    <scope>NUCLEOTIDE SEQUENCE [LARGE SCALE GENOMIC DNA]</scope>
    <source>
        <strain evidence="5 6">SY-01</strain>
    </source>
</reference>
<keyword evidence="1" id="KW-0805">Transcription regulation</keyword>
<keyword evidence="6" id="KW-1185">Reference proteome</keyword>
<proteinExistence type="predicted"/>
<dbReference type="InterPro" id="IPR011991">
    <property type="entry name" value="ArsR-like_HTH"/>
</dbReference>
<dbReference type="InterPro" id="IPR036388">
    <property type="entry name" value="WH-like_DNA-bd_sf"/>
</dbReference>
<organism evidence="5 6">
    <name type="scientific">Methanolobus halotolerans</name>
    <dbReference type="NCBI Taxonomy" id="2052935"/>
    <lineage>
        <taxon>Archaea</taxon>
        <taxon>Methanobacteriati</taxon>
        <taxon>Methanobacteriota</taxon>
        <taxon>Stenosarchaea group</taxon>
        <taxon>Methanomicrobia</taxon>
        <taxon>Methanosarcinales</taxon>
        <taxon>Methanosarcinaceae</taxon>
        <taxon>Methanolobus</taxon>
    </lineage>
</organism>
<dbReference type="SUPFAM" id="SSF46785">
    <property type="entry name" value="Winged helix' DNA-binding domain"/>
    <property type="match status" value="1"/>
</dbReference>
<dbReference type="OrthoDB" id="10490at2157"/>